<dbReference type="EMBL" id="ABJB010123491">
    <property type="status" value="NOT_ANNOTATED_CDS"/>
    <property type="molecule type" value="Genomic_DNA"/>
</dbReference>
<gene>
    <name evidence="7" type="ORF">IscW_ISCW015950</name>
</gene>
<dbReference type="GO" id="GO:0005506">
    <property type="term" value="F:iron ion binding"/>
    <property type="evidence" value="ECO:0007669"/>
    <property type="project" value="InterPro"/>
</dbReference>
<dbReference type="GO" id="GO:0016712">
    <property type="term" value="F:oxidoreductase activity, acting on paired donors, with incorporation or reduction of molecular oxygen, reduced flavin or flavoprotein as one donor, and incorporation of one atom of oxygen"/>
    <property type="evidence" value="ECO:0000318"/>
    <property type="project" value="GO_Central"/>
</dbReference>
<dbReference type="SUPFAM" id="SSF48264">
    <property type="entry name" value="Cytochrome P450"/>
    <property type="match status" value="1"/>
</dbReference>
<keyword evidence="2 5" id="KW-0479">Metal-binding</keyword>
<evidence type="ECO:0000256" key="2">
    <source>
        <dbReference type="ARBA" id="ARBA00022723"/>
    </source>
</evidence>
<keyword evidence="3 5" id="KW-0408">Iron</keyword>
<dbReference type="GO" id="GO:0006805">
    <property type="term" value="P:xenobiotic metabolic process"/>
    <property type="evidence" value="ECO:0000318"/>
    <property type="project" value="GO_Central"/>
</dbReference>
<feature type="binding site" description="axial binding residue" evidence="5">
    <location>
        <position position="274"/>
    </location>
    <ligand>
        <name>heme</name>
        <dbReference type="ChEBI" id="CHEBI:30413"/>
    </ligand>
    <ligandPart>
        <name>Fe</name>
        <dbReference type="ChEBI" id="CHEBI:18248"/>
    </ligandPart>
</feature>
<evidence type="ECO:0000256" key="5">
    <source>
        <dbReference type="PIRSR" id="PIRSR602401-1"/>
    </source>
</evidence>
<organism>
    <name type="scientific">Ixodes scapularis</name>
    <name type="common">Black-legged tick</name>
    <name type="synonym">Deer tick</name>
    <dbReference type="NCBI Taxonomy" id="6945"/>
    <lineage>
        <taxon>Eukaryota</taxon>
        <taxon>Metazoa</taxon>
        <taxon>Ecdysozoa</taxon>
        <taxon>Arthropoda</taxon>
        <taxon>Chelicerata</taxon>
        <taxon>Arachnida</taxon>
        <taxon>Acari</taxon>
        <taxon>Parasitiformes</taxon>
        <taxon>Ixodida</taxon>
        <taxon>Ixodoidea</taxon>
        <taxon>Ixodidae</taxon>
        <taxon>Ixodinae</taxon>
        <taxon>Ixodes</taxon>
    </lineage>
</organism>
<dbReference type="OrthoDB" id="1055148at2759"/>
<dbReference type="PaxDb" id="6945-B7P6J1"/>
<sequence length="309" mass="34997">IVLRRTLLHSVSNNIATLLLGSRYQLNDPKQKQLEKLLMTFEILFTKVPQVEPLPKKISGKLASTKHEIHKTSRETRDYSKDAVSINIASTNSCFRYSNVNSWLSRPFVCKDKCSFSRTAHALRGHVIDLLLAGSSSVAITMLCILLHCADNPSTIQARIQREIDNVVGVDRSPTWEDHLLMPYTMAVIWEMTRWKTLNRLNLPREAEEDFILNGFLIPKGTIVIANLWAAHMDPKYWKNPEKFDPSRFLTQDGSALLPKPECLIPFSTGKRMCPGEFVATAQIFLCITTLLQEFRVKSEDGSSFCVAS</sequence>
<dbReference type="EnsemblMetazoa" id="ISCW015950-RA">
    <property type="protein sequence ID" value="ISCW015950-PA"/>
    <property type="gene ID" value="ISCW015950"/>
</dbReference>
<dbReference type="VEuPathDB" id="VectorBase:ISCW015950"/>
<name>B7P6J1_IXOSC</name>
<accession>B7P6J1</accession>
<dbReference type="Proteomes" id="UP000001555">
    <property type="component" value="Unassembled WGS sequence"/>
</dbReference>
<proteinExistence type="inferred from homology"/>
<dbReference type="InterPro" id="IPR002401">
    <property type="entry name" value="Cyt_P450_E_grp-I"/>
</dbReference>
<evidence type="ECO:0000313" key="7">
    <source>
        <dbReference type="EMBL" id="EEC02213.1"/>
    </source>
</evidence>
<dbReference type="EMBL" id="DS646367">
    <property type="protein sequence ID" value="EEC02213.1"/>
    <property type="molecule type" value="Genomic_DNA"/>
</dbReference>
<dbReference type="EMBL" id="ABJB011006827">
    <property type="status" value="NOT_ANNOTATED_CDS"/>
    <property type="molecule type" value="Genomic_DNA"/>
</dbReference>
<keyword evidence="9" id="KW-1185">Reference proteome</keyword>
<dbReference type="FunFam" id="1.10.630.10:FF:000449">
    <property type="entry name" value="Cytochrome P-450 IIC5, putative"/>
    <property type="match status" value="1"/>
</dbReference>
<dbReference type="VEuPathDB" id="VectorBase:ISCP_027548"/>
<keyword evidence="5 6" id="KW-0349">Heme</keyword>
<reference evidence="7 9" key="1">
    <citation type="submission" date="2008-03" db="EMBL/GenBank/DDBJ databases">
        <title>Annotation of Ixodes scapularis.</title>
        <authorList>
            <consortium name="Ixodes scapularis Genome Project Consortium"/>
            <person name="Caler E."/>
            <person name="Hannick L.I."/>
            <person name="Bidwell S."/>
            <person name="Joardar V."/>
            <person name="Thiagarajan M."/>
            <person name="Amedeo P."/>
            <person name="Galinsky K.J."/>
            <person name="Schobel S."/>
            <person name="Inman J."/>
            <person name="Hostetler J."/>
            <person name="Miller J."/>
            <person name="Hammond M."/>
            <person name="Megy K."/>
            <person name="Lawson D."/>
            <person name="Kodira C."/>
            <person name="Sutton G."/>
            <person name="Meyer J."/>
            <person name="Hill C.A."/>
            <person name="Birren B."/>
            <person name="Nene V."/>
            <person name="Collins F."/>
            <person name="Alarcon-Chaidez F."/>
            <person name="Wikel S."/>
            <person name="Strausberg R."/>
        </authorList>
    </citation>
    <scope>NUCLEOTIDE SEQUENCE [LARGE SCALE GENOMIC DNA]</scope>
    <source>
        <strain evidence="9">Wikel</strain>
        <strain evidence="7">Wikel colony</strain>
    </source>
</reference>
<dbReference type="STRING" id="6945.B7P6J1"/>
<dbReference type="EC" id="1.14.14.1" evidence="7"/>
<dbReference type="PANTHER" id="PTHR24300">
    <property type="entry name" value="CYTOCHROME P450 508A4-RELATED"/>
    <property type="match status" value="1"/>
</dbReference>
<dbReference type="EMBL" id="ABJB010611313">
    <property type="status" value="NOT_ANNOTATED_CDS"/>
    <property type="molecule type" value="Genomic_DNA"/>
</dbReference>
<dbReference type="PROSITE" id="PS00086">
    <property type="entry name" value="CYTOCHROME_P450"/>
    <property type="match status" value="1"/>
</dbReference>
<dbReference type="HOGENOM" id="CLU_001570_22_0_1"/>
<comment type="similarity">
    <text evidence="1 6">Belongs to the cytochrome P450 family.</text>
</comment>
<dbReference type="EMBL" id="ABJB010212507">
    <property type="status" value="NOT_ANNOTATED_CDS"/>
    <property type="molecule type" value="Genomic_DNA"/>
</dbReference>
<feature type="non-terminal residue" evidence="7">
    <location>
        <position position="1"/>
    </location>
</feature>
<dbReference type="InterPro" id="IPR036396">
    <property type="entry name" value="Cyt_P450_sf"/>
</dbReference>
<dbReference type="VEuPathDB" id="VectorBase:ISCI012594"/>
<protein>
    <submittedName>
        <fullName evidence="7 8">Cytochrome P450, putative</fullName>
        <ecNumber evidence="7">1.14.14.1</ecNumber>
    </submittedName>
</protein>
<dbReference type="Gene3D" id="1.10.630.10">
    <property type="entry name" value="Cytochrome P450"/>
    <property type="match status" value="1"/>
</dbReference>
<evidence type="ECO:0000256" key="3">
    <source>
        <dbReference type="ARBA" id="ARBA00023004"/>
    </source>
</evidence>
<dbReference type="PRINTS" id="PR00463">
    <property type="entry name" value="EP450I"/>
</dbReference>
<evidence type="ECO:0000313" key="8">
    <source>
        <dbReference type="EnsemblMetazoa" id="ISCW015950-PA"/>
    </source>
</evidence>
<dbReference type="PANTHER" id="PTHR24300:SF375">
    <property type="entry name" value="CYTOCHROME P450 FAMILY"/>
    <property type="match status" value="1"/>
</dbReference>
<dbReference type="EMBL" id="ABJB010206285">
    <property type="status" value="NOT_ANNOTATED_CDS"/>
    <property type="molecule type" value="Genomic_DNA"/>
</dbReference>
<dbReference type="InterPro" id="IPR050182">
    <property type="entry name" value="Cytochrome_P450_fam2"/>
</dbReference>
<evidence type="ECO:0000256" key="1">
    <source>
        <dbReference type="ARBA" id="ARBA00010617"/>
    </source>
</evidence>
<dbReference type="GO" id="GO:0005737">
    <property type="term" value="C:cytoplasm"/>
    <property type="evidence" value="ECO:0000318"/>
    <property type="project" value="GO_Central"/>
</dbReference>
<evidence type="ECO:0000313" key="9">
    <source>
        <dbReference type="Proteomes" id="UP000001555"/>
    </source>
</evidence>
<comment type="cofactor">
    <cofactor evidence="5">
        <name>heme</name>
        <dbReference type="ChEBI" id="CHEBI:30413"/>
    </cofactor>
</comment>
<dbReference type="GO" id="GO:0020037">
    <property type="term" value="F:heme binding"/>
    <property type="evidence" value="ECO:0000318"/>
    <property type="project" value="GO_Central"/>
</dbReference>
<dbReference type="AlphaFoldDB" id="B7P6J1"/>
<evidence type="ECO:0000256" key="4">
    <source>
        <dbReference type="ARBA" id="ARBA00023033"/>
    </source>
</evidence>
<feature type="non-terminal residue" evidence="7">
    <location>
        <position position="309"/>
    </location>
</feature>
<evidence type="ECO:0000256" key="6">
    <source>
        <dbReference type="RuleBase" id="RU000461"/>
    </source>
</evidence>
<reference evidence="8" key="2">
    <citation type="submission" date="2020-05" db="UniProtKB">
        <authorList>
            <consortium name="EnsemblMetazoa"/>
        </authorList>
    </citation>
    <scope>IDENTIFICATION</scope>
    <source>
        <strain evidence="8">wikel</strain>
    </source>
</reference>
<keyword evidence="6 7" id="KW-0560">Oxidoreductase</keyword>
<dbReference type="InterPro" id="IPR017972">
    <property type="entry name" value="Cyt_P450_CS"/>
</dbReference>
<keyword evidence="4 6" id="KW-0503">Monooxygenase</keyword>
<dbReference type="EMBL" id="ABJB010136421">
    <property type="status" value="NOT_ANNOTATED_CDS"/>
    <property type="molecule type" value="Genomic_DNA"/>
</dbReference>
<dbReference type="InterPro" id="IPR001128">
    <property type="entry name" value="Cyt_P450"/>
</dbReference>
<dbReference type="Pfam" id="PF00067">
    <property type="entry name" value="p450"/>
    <property type="match status" value="1"/>
</dbReference>
<dbReference type="GO" id="GO:0006082">
    <property type="term" value="P:organic acid metabolic process"/>
    <property type="evidence" value="ECO:0000318"/>
    <property type="project" value="GO_Central"/>
</dbReference>